<keyword evidence="2" id="KW-1133">Transmembrane helix</keyword>
<proteinExistence type="predicted"/>
<keyword evidence="2" id="KW-0472">Membrane</keyword>
<dbReference type="AlphaFoldDB" id="A0A5C5VP44"/>
<feature type="transmembrane region" description="Helical" evidence="2">
    <location>
        <begin position="105"/>
        <end position="132"/>
    </location>
</feature>
<feature type="transmembrane region" description="Helical" evidence="2">
    <location>
        <begin position="72"/>
        <end position="93"/>
    </location>
</feature>
<dbReference type="Proteomes" id="UP000318878">
    <property type="component" value="Unassembled WGS sequence"/>
</dbReference>
<reference evidence="3 4" key="1">
    <citation type="submission" date="2019-02" db="EMBL/GenBank/DDBJ databases">
        <title>Deep-cultivation of Planctomycetes and their phenomic and genomic characterization uncovers novel biology.</title>
        <authorList>
            <person name="Wiegand S."/>
            <person name="Jogler M."/>
            <person name="Boedeker C."/>
            <person name="Pinto D."/>
            <person name="Vollmers J."/>
            <person name="Rivas-Marin E."/>
            <person name="Kohn T."/>
            <person name="Peeters S.H."/>
            <person name="Heuer A."/>
            <person name="Rast P."/>
            <person name="Oberbeckmann S."/>
            <person name="Bunk B."/>
            <person name="Jeske O."/>
            <person name="Meyerdierks A."/>
            <person name="Storesund J.E."/>
            <person name="Kallscheuer N."/>
            <person name="Luecker S."/>
            <person name="Lage O.M."/>
            <person name="Pohl T."/>
            <person name="Merkel B.J."/>
            <person name="Hornburger P."/>
            <person name="Mueller R.-W."/>
            <person name="Bruemmer F."/>
            <person name="Labrenz M."/>
            <person name="Spormann A.M."/>
            <person name="Op Den Camp H."/>
            <person name="Overmann J."/>
            <person name="Amann R."/>
            <person name="Jetten M.S.M."/>
            <person name="Mascher T."/>
            <person name="Medema M.H."/>
            <person name="Devos D.P."/>
            <person name="Kaster A.-K."/>
            <person name="Ovreas L."/>
            <person name="Rohde M."/>
            <person name="Galperin M.Y."/>
            <person name="Jogler C."/>
        </authorList>
    </citation>
    <scope>NUCLEOTIDE SEQUENCE [LARGE SCALE GENOMIC DNA]</scope>
    <source>
        <strain evidence="3 4">Enr8</strain>
    </source>
</reference>
<evidence type="ECO:0000256" key="2">
    <source>
        <dbReference type="SAM" id="Phobius"/>
    </source>
</evidence>
<dbReference type="OrthoDB" id="9847134at2"/>
<feature type="region of interest" description="Disordered" evidence="1">
    <location>
        <begin position="36"/>
        <end position="55"/>
    </location>
</feature>
<evidence type="ECO:0000256" key="1">
    <source>
        <dbReference type="SAM" id="MobiDB-lite"/>
    </source>
</evidence>
<dbReference type="EMBL" id="SJPF01000001">
    <property type="protein sequence ID" value="TWT39753.1"/>
    <property type="molecule type" value="Genomic_DNA"/>
</dbReference>
<comment type="caution">
    <text evidence="3">The sequence shown here is derived from an EMBL/GenBank/DDBJ whole genome shotgun (WGS) entry which is preliminary data.</text>
</comment>
<evidence type="ECO:0000313" key="4">
    <source>
        <dbReference type="Proteomes" id="UP000318878"/>
    </source>
</evidence>
<gene>
    <name evidence="3" type="ORF">Enr8_14550</name>
</gene>
<protein>
    <submittedName>
        <fullName evidence="3">Uncharacterized protein</fullName>
    </submittedName>
</protein>
<organism evidence="3 4">
    <name type="scientific">Blastopirellula retiformator</name>
    <dbReference type="NCBI Taxonomy" id="2527970"/>
    <lineage>
        <taxon>Bacteria</taxon>
        <taxon>Pseudomonadati</taxon>
        <taxon>Planctomycetota</taxon>
        <taxon>Planctomycetia</taxon>
        <taxon>Pirellulales</taxon>
        <taxon>Pirellulaceae</taxon>
        <taxon>Blastopirellula</taxon>
    </lineage>
</organism>
<feature type="transmembrane region" description="Helical" evidence="2">
    <location>
        <begin position="6"/>
        <end position="26"/>
    </location>
</feature>
<name>A0A5C5VP44_9BACT</name>
<accession>A0A5C5VP44</accession>
<evidence type="ECO:0000313" key="3">
    <source>
        <dbReference type="EMBL" id="TWT39753.1"/>
    </source>
</evidence>
<keyword evidence="4" id="KW-1185">Reference proteome</keyword>
<sequence length="149" mass="16098">MAKLVSPIASAALILFSLTVFGHVAGNYVGTRLKRRGTGSPKPLPQAEEDPLSDDEYAPRMQLGETTRISRFGYGVTAVMAILGAIAVVIAGSYWSPQEIWKPNVFALCLASGAALGGIGGLTIFHFAWQLFQSWRQAMRHSSSTTTRR</sequence>
<keyword evidence="2" id="KW-0812">Transmembrane</keyword>
<dbReference type="RefSeq" id="WP_146429894.1">
    <property type="nucleotide sequence ID" value="NZ_SJPF01000001.1"/>
</dbReference>